<gene>
    <name evidence="1" type="primary">ADE2_1</name>
    <name evidence="1" type="ORF">DSO57_1007411</name>
</gene>
<keyword evidence="1" id="KW-0456">Lyase</keyword>
<evidence type="ECO:0000313" key="2">
    <source>
        <dbReference type="Proteomes" id="UP001165960"/>
    </source>
</evidence>
<sequence>MDSKIVGVLGGGQLGRMMIEAGHRLGMPIVILDEAPNGPAKQLSGSIAHIDGAFKDSAKIKELKSRVDVLTVEIEHIDVKALYELDKEAPGSIQPTPHTLELIQDKYRQKVHLASHNLPISEFKEVSNVASLAKAGEEWGYPLMLKAKALAYDGRGNFVISDEKSAHDAASMFAANPLGFYVERWVKYTKELACMVVRSIEGEVVSYPVVETVQKDNVCHVVLAPACVSGSILESAKRVAESAIATFSGAGIFGVEMFLTEAGDISINEIAPRPHNSGHYTIEACHTSQFENHLRAVSGLPLGSSALKVPCAAMVNVLGASDSITDLQATIHESLKVSGATVHWYGKRESRNGRKMGHVTIVADDVAQLQDRLALVLAALPGGHADEARWLLVQPPSVGVIMGSDSDLPKMKDAARILEQFGVPFELTIVSAHRTPDRMVDYARAAHQRGIKVIIAAAGGAAHLPGMVASMTPLPVIGVPISGKHLDGVDSLHSIVQMPRGVPVATVAIDNSTNAALLAIRILGPPFLEKMMQYQQDMKHQVLEKAHVLESTGWKDYLP</sequence>
<proteinExistence type="predicted"/>
<dbReference type="EMBL" id="QTSX02004992">
    <property type="protein sequence ID" value="KAJ9062752.1"/>
    <property type="molecule type" value="Genomic_DNA"/>
</dbReference>
<keyword evidence="2" id="KW-1185">Reference proteome</keyword>
<comment type="caution">
    <text evidence="1">The sequence shown here is derived from an EMBL/GenBank/DDBJ whole genome shotgun (WGS) entry which is preliminary data.</text>
</comment>
<dbReference type="EC" id="4.1.1.21" evidence="1"/>
<accession>A0ACC2SK28</accession>
<organism evidence="1 2">
    <name type="scientific">Entomophthora muscae</name>
    <dbReference type="NCBI Taxonomy" id="34485"/>
    <lineage>
        <taxon>Eukaryota</taxon>
        <taxon>Fungi</taxon>
        <taxon>Fungi incertae sedis</taxon>
        <taxon>Zoopagomycota</taxon>
        <taxon>Entomophthoromycotina</taxon>
        <taxon>Entomophthoromycetes</taxon>
        <taxon>Entomophthorales</taxon>
        <taxon>Entomophthoraceae</taxon>
        <taxon>Entomophthora</taxon>
    </lineage>
</organism>
<protein>
    <submittedName>
        <fullName evidence="1">Phosphoribosylaminoimidazole carboxylase ade2</fullName>
        <ecNumber evidence="1">4.1.1.21</ecNumber>
    </submittedName>
</protein>
<reference evidence="1" key="1">
    <citation type="submission" date="2022-04" db="EMBL/GenBank/DDBJ databases">
        <title>Genome of the entomopathogenic fungus Entomophthora muscae.</title>
        <authorList>
            <person name="Elya C."/>
            <person name="Lovett B.R."/>
            <person name="Lee E."/>
            <person name="Macias A.M."/>
            <person name="Hajek A.E."/>
            <person name="De Bivort B.L."/>
            <person name="Kasson M.T."/>
            <person name="De Fine Licht H.H."/>
            <person name="Stajich J.E."/>
        </authorList>
    </citation>
    <scope>NUCLEOTIDE SEQUENCE</scope>
    <source>
        <strain evidence="1">Berkeley</strain>
    </source>
</reference>
<dbReference type="Proteomes" id="UP001165960">
    <property type="component" value="Unassembled WGS sequence"/>
</dbReference>
<name>A0ACC2SK28_9FUNG</name>
<evidence type="ECO:0000313" key="1">
    <source>
        <dbReference type="EMBL" id="KAJ9062752.1"/>
    </source>
</evidence>